<reference evidence="2" key="1">
    <citation type="journal article" date="2019" name="Int. J. Syst. Evol. Microbiol.">
        <title>The Global Catalogue of Microorganisms (GCM) 10K type strain sequencing project: providing services to taxonomists for standard genome sequencing and annotation.</title>
        <authorList>
            <consortium name="The Broad Institute Genomics Platform"/>
            <consortium name="The Broad Institute Genome Sequencing Center for Infectious Disease"/>
            <person name="Wu L."/>
            <person name="Ma J."/>
        </authorList>
    </citation>
    <scope>NUCLEOTIDE SEQUENCE [LARGE SCALE GENOMIC DNA]</scope>
    <source>
        <strain evidence="2">CGMCC 4.1641</strain>
    </source>
</reference>
<proteinExistence type="predicted"/>
<gene>
    <name evidence="1" type="ORF">ACFO1S_08975</name>
</gene>
<dbReference type="EMBL" id="JBHSED010000013">
    <property type="protein sequence ID" value="MFC4303586.1"/>
    <property type="molecule type" value="Genomic_DNA"/>
</dbReference>
<organism evidence="1 2">
    <name type="scientific">Cohnella boryungensis</name>
    <dbReference type="NCBI Taxonomy" id="768479"/>
    <lineage>
        <taxon>Bacteria</taxon>
        <taxon>Bacillati</taxon>
        <taxon>Bacillota</taxon>
        <taxon>Bacilli</taxon>
        <taxon>Bacillales</taxon>
        <taxon>Paenibacillaceae</taxon>
        <taxon>Cohnella</taxon>
    </lineage>
</organism>
<dbReference type="RefSeq" id="WP_204602702.1">
    <property type="nucleotide sequence ID" value="NZ_JBHSED010000013.1"/>
</dbReference>
<evidence type="ECO:0000313" key="2">
    <source>
        <dbReference type="Proteomes" id="UP001595755"/>
    </source>
</evidence>
<evidence type="ECO:0008006" key="3">
    <source>
        <dbReference type="Google" id="ProtNLM"/>
    </source>
</evidence>
<evidence type="ECO:0000313" key="1">
    <source>
        <dbReference type="EMBL" id="MFC4303586.1"/>
    </source>
</evidence>
<name>A0ABV8S7P5_9BACL</name>
<protein>
    <recommendedName>
        <fullName evidence="3">BclA C-terminal domain-containing protein</fullName>
    </recommendedName>
</protein>
<sequence>MPNDSLFDSSAHPLYTRSINTYASPGTVAAPDIGAAQTGSEYNATATNSASLGGLGGSVIIALQLANPAGSGKTLYVSLIAGGTSIALSLLSSFSATLTVAKNATLASPATVTPTNSNFASAKTSAMTASSSTSAPSGGTSVLSLPLVAGQVEIVQRGNLVVPPNNSITVTLSASLSVLGVLGATANLMWWEG</sequence>
<comment type="caution">
    <text evidence="1">The sequence shown here is derived from an EMBL/GenBank/DDBJ whole genome shotgun (WGS) entry which is preliminary data.</text>
</comment>
<accession>A0ABV8S7P5</accession>
<dbReference type="Proteomes" id="UP001595755">
    <property type="component" value="Unassembled WGS sequence"/>
</dbReference>
<keyword evidence="2" id="KW-1185">Reference proteome</keyword>